<evidence type="ECO:0000313" key="7">
    <source>
        <dbReference type="EMBL" id="KAG9242635.1"/>
    </source>
</evidence>
<evidence type="ECO:0000256" key="6">
    <source>
        <dbReference type="SAM" id="Phobius"/>
    </source>
</evidence>
<dbReference type="Proteomes" id="UP000887226">
    <property type="component" value="Unassembled WGS sequence"/>
</dbReference>
<gene>
    <name evidence="7" type="ORF">BJ878DRAFT_514517</name>
</gene>
<evidence type="ECO:0000256" key="3">
    <source>
        <dbReference type="ARBA" id="ARBA00022989"/>
    </source>
</evidence>
<feature type="compositionally biased region" description="Polar residues" evidence="5">
    <location>
        <begin position="7"/>
        <end position="18"/>
    </location>
</feature>
<evidence type="ECO:0000256" key="1">
    <source>
        <dbReference type="ARBA" id="ARBA00004141"/>
    </source>
</evidence>
<keyword evidence="3 6" id="KW-1133">Transmembrane helix</keyword>
<evidence type="ECO:0000313" key="8">
    <source>
        <dbReference type="Proteomes" id="UP000887226"/>
    </source>
</evidence>
<reference evidence="7" key="1">
    <citation type="journal article" date="2021" name="IMA Fungus">
        <title>Genomic characterization of three marine fungi, including Emericellopsis atlantica sp. nov. with signatures of a generalist lifestyle and marine biomass degradation.</title>
        <authorList>
            <person name="Hagestad O.C."/>
            <person name="Hou L."/>
            <person name="Andersen J.H."/>
            <person name="Hansen E.H."/>
            <person name="Altermark B."/>
            <person name="Li C."/>
            <person name="Kuhnert E."/>
            <person name="Cox R.J."/>
            <person name="Crous P.W."/>
            <person name="Spatafora J.W."/>
            <person name="Lail K."/>
            <person name="Amirebrahimi M."/>
            <person name="Lipzen A."/>
            <person name="Pangilinan J."/>
            <person name="Andreopoulos W."/>
            <person name="Hayes R.D."/>
            <person name="Ng V."/>
            <person name="Grigoriev I.V."/>
            <person name="Jackson S.A."/>
            <person name="Sutton T.D.S."/>
            <person name="Dobson A.D.W."/>
            <person name="Rama T."/>
        </authorList>
    </citation>
    <scope>NUCLEOTIDE SEQUENCE</scope>
    <source>
        <strain evidence="7">TRa3180A</strain>
    </source>
</reference>
<dbReference type="PANTHER" id="PTHR23501:SF59">
    <property type="entry name" value="MAJOR FACILITATOR SUPERFAMILY (MFS) PROFILE DOMAIN-CONTAINING PROTEIN-RELATED"/>
    <property type="match status" value="1"/>
</dbReference>
<proteinExistence type="predicted"/>
<feature type="transmembrane region" description="Helical" evidence="6">
    <location>
        <begin position="88"/>
        <end position="105"/>
    </location>
</feature>
<feature type="region of interest" description="Disordered" evidence="5">
    <location>
        <begin position="1"/>
        <end position="41"/>
    </location>
</feature>
<accession>A0A9P7YZM9</accession>
<dbReference type="Gene3D" id="1.20.1720.10">
    <property type="entry name" value="Multidrug resistance protein D"/>
    <property type="match status" value="1"/>
</dbReference>
<name>A0A9P7YZM9_9HELO</name>
<dbReference type="PANTHER" id="PTHR23501">
    <property type="entry name" value="MAJOR FACILITATOR SUPERFAMILY"/>
    <property type="match status" value="1"/>
</dbReference>
<comment type="subcellular location">
    <subcellularLocation>
        <location evidence="1">Membrane</location>
        <topology evidence="1">Multi-pass membrane protein</topology>
    </subcellularLocation>
</comment>
<evidence type="ECO:0000256" key="5">
    <source>
        <dbReference type="SAM" id="MobiDB-lite"/>
    </source>
</evidence>
<evidence type="ECO:0000256" key="2">
    <source>
        <dbReference type="ARBA" id="ARBA00022692"/>
    </source>
</evidence>
<keyword evidence="2 6" id="KW-0812">Transmembrane</keyword>
<organism evidence="7 8">
    <name type="scientific">Calycina marina</name>
    <dbReference type="NCBI Taxonomy" id="1763456"/>
    <lineage>
        <taxon>Eukaryota</taxon>
        <taxon>Fungi</taxon>
        <taxon>Dikarya</taxon>
        <taxon>Ascomycota</taxon>
        <taxon>Pezizomycotina</taxon>
        <taxon>Leotiomycetes</taxon>
        <taxon>Helotiales</taxon>
        <taxon>Pezizellaceae</taxon>
        <taxon>Calycina</taxon>
    </lineage>
</organism>
<feature type="transmembrane region" description="Helical" evidence="6">
    <location>
        <begin position="49"/>
        <end position="76"/>
    </location>
</feature>
<dbReference type="OrthoDB" id="10021397at2759"/>
<keyword evidence="8" id="KW-1185">Reference proteome</keyword>
<comment type="caution">
    <text evidence="7">The sequence shown here is derived from an EMBL/GenBank/DDBJ whole genome shotgun (WGS) entry which is preliminary data.</text>
</comment>
<protein>
    <recommendedName>
        <fullName evidence="9">Major facilitator superfamily (MFS) profile domain-containing protein</fullName>
    </recommendedName>
</protein>
<dbReference type="AlphaFoldDB" id="A0A9P7YZM9"/>
<evidence type="ECO:0000256" key="4">
    <source>
        <dbReference type="ARBA" id="ARBA00023136"/>
    </source>
</evidence>
<sequence>MEKPNQAAGTGTTTNSSHNADKATVSKIVAGDENSQQEDVPWKASRREWAIMACLVVIDVAVAIDASILAPVLPYIAAERKANSTNTFWIGTSYLLTSTVIQPYFSNLSDVFEHRSV</sequence>
<dbReference type="SUPFAM" id="SSF103473">
    <property type="entry name" value="MFS general substrate transporter"/>
    <property type="match status" value="1"/>
</dbReference>
<dbReference type="InterPro" id="IPR036259">
    <property type="entry name" value="MFS_trans_sf"/>
</dbReference>
<dbReference type="GO" id="GO:0005886">
    <property type="term" value="C:plasma membrane"/>
    <property type="evidence" value="ECO:0007669"/>
    <property type="project" value="TreeGrafter"/>
</dbReference>
<keyword evidence="4 6" id="KW-0472">Membrane</keyword>
<dbReference type="GO" id="GO:0022857">
    <property type="term" value="F:transmembrane transporter activity"/>
    <property type="evidence" value="ECO:0007669"/>
    <property type="project" value="TreeGrafter"/>
</dbReference>
<evidence type="ECO:0008006" key="9">
    <source>
        <dbReference type="Google" id="ProtNLM"/>
    </source>
</evidence>
<dbReference type="EMBL" id="MU254053">
    <property type="protein sequence ID" value="KAG9242635.1"/>
    <property type="molecule type" value="Genomic_DNA"/>
</dbReference>